<feature type="region of interest" description="Disordered" evidence="7">
    <location>
        <begin position="853"/>
        <end position="881"/>
    </location>
</feature>
<dbReference type="AlphaFoldDB" id="A0A7S1EV16"/>
<accession>A0A7S1EV16</accession>
<feature type="domain" description="Cyclic nucleotide-binding" evidence="9">
    <location>
        <begin position="705"/>
        <end position="810"/>
    </location>
</feature>
<dbReference type="SUPFAM" id="SSF81324">
    <property type="entry name" value="Voltage-gated potassium channels"/>
    <property type="match status" value="1"/>
</dbReference>
<feature type="transmembrane region" description="Helical" evidence="8">
    <location>
        <begin position="599"/>
        <end position="623"/>
    </location>
</feature>
<dbReference type="InterPro" id="IPR005821">
    <property type="entry name" value="Ion_trans_dom"/>
</dbReference>
<keyword evidence="3 8" id="KW-0812">Transmembrane</keyword>
<gene>
    <name evidence="10" type="ORF">NSCI0253_LOCUS905</name>
</gene>
<evidence type="ECO:0000256" key="7">
    <source>
        <dbReference type="SAM" id="MobiDB-lite"/>
    </source>
</evidence>
<dbReference type="InterPro" id="IPR000595">
    <property type="entry name" value="cNMP-bd_dom"/>
</dbReference>
<dbReference type="PROSITE" id="PS50042">
    <property type="entry name" value="CNMP_BINDING_3"/>
    <property type="match status" value="1"/>
</dbReference>
<dbReference type="Gene3D" id="1.10.287.70">
    <property type="match status" value="1"/>
</dbReference>
<dbReference type="Gene3D" id="2.60.120.10">
    <property type="entry name" value="Jelly Rolls"/>
    <property type="match status" value="1"/>
</dbReference>
<evidence type="ECO:0000256" key="3">
    <source>
        <dbReference type="ARBA" id="ARBA00022692"/>
    </source>
</evidence>
<dbReference type="PANTHER" id="PTHR10217:SF435">
    <property type="entry name" value="POTASSIUM VOLTAGE-GATED CHANNEL PROTEIN EAG"/>
    <property type="match status" value="1"/>
</dbReference>
<dbReference type="EMBL" id="HBFQ01001365">
    <property type="protein sequence ID" value="CAD8826559.1"/>
    <property type="molecule type" value="Transcribed_RNA"/>
</dbReference>
<dbReference type="Pfam" id="PF00520">
    <property type="entry name" value="Ion_trans"/>
    <property type="match status" value="1"/>
</dbReference>
<dbReference type="InterPro" id="IPR018490">
    <property type="entry name" value="cNMP-bd_dom_sf"/>
</dbReference>
<dbReference type="GO" id="GO:0005886">
    <property type="term" value="C:plasma membrane"/>
    <property type="evidence" value="ECO:0007669"/>
    <property type="project" value="TreeGrafter"/>
</dbReference>
<feature type="transmembrane region" description="Helical" evidence="8">
    <location>
        <begin position="409"/>
        <end position="429"/>
    </location>
</feature>
<organism evidence="10">
    <name type="scientific">Noctiluca scintillans</name>
    <name type="common">Sea sparkle</name>
    <name type="synonym">Red tide dinoflagellate</name>
    <dbReference type="NCBI Taxonomy" id="2966"/>
    <lineage>
        <taxon>Eukaryota</taxon>
        <taxon>Sar</taxon>
        <taxon>Alveolata</taxon>
        <taxon>Dinophyceae</taxon>
        <taxon>Noctilucales</taxon>
        <taxon>Noctilucaceae</taxon>
        <taxon>Noctiluca</taxon>
    </lineage>
</organism>
<keyword evidence="4 8" id="KW-1133">Transmembrane helix</keyword>
<feature type="compositionally biased region" description="Basic residues" evidence="7">
    <location>
        <begin position="89"/>
        <end position="106"/>
    </location>
</feature>
<evidence type="ECO:0000256" key="6">
    <source>
        <dbReference type="ARBA" id="ARBA00023136"/>
    </source>
</evidence>
<feature type="compositionally biased region" description="Low complexity" evidence="7">
    <location>
        <begin position="107"/>
        <end position="122"/>
    </location>
</feature>
<feature type="transmembrane region" description="Helical" evidence="8">
    <location>
        <begin position="376"/>
        <end position="397"/>
    </location>
</feature>
<evidence type="ECO:0000256" key="4">
    <source>
        <dbReference type="ARBA" id="ARBA00022989"/>
    </source>
</evidence>
<keyword evidence="5" id="KW-0406">Ion transport</keyword>
<protein>
    <recommendedName>
        <fullName evidence="9">Cyclic nucleotide-binding domain-containing protein</fullName>
    </recommendedName>
</protein>
<feature type="transmembrane region" description="Helical" evidence="8">
    <location>
        <begin position="520"/>
        <end position="547"/>
    </location>
</feature>
<dbReference type="CDD" id="cd00038">
    <property type="entry name" value="CAP_ED"/>
    <property type="match status" value="1"/>
</dbReference>
<reference evidence="10" key="1">
    <citation type="submission" date="2021-01" db="EMBL/GenBank/DDBJ databases">
        <authorList>
            <person name="Corre E."/>
            <person name="Pelletier E."/>
            <person name="Niang G."/>
            <person name="Scheremetjew M."/>
            <person name="Finn R."/>
            <person name="Kale V."/>
            <person name="Holt S."/>
            <person name="Cochrane G."/>
            <person name="Meng A."/>
            <person name="Brown T."/>
            <person name="Cohen L."/>
        </authorList>
    </citation>
    <scope>NUCLEOTIDE SEQUENCE</scope>
</reference>
<sequence>MSTFQDLLAHLALEHDREVSSATSTLRKLQRQVAVLRARLSELNSTENHPSDGAESGGTGSGDDELGGGEFESRPGRASEQSLEDKTQRTSRRKGRSPRSSSHRSSHQSSYRSSLRSSNYSRENTDSESALSDADLQPSPQLLKALDPEVAAIPSSPPSRKPQRNRLSTVSIKLSEEETAWNECAKVDCGVMSSPHSPQGASCGTSWSLPPCATPRGRFASLATTASTRDTETGDIRDLEGMFPGKVDDWEVRRSPSPAVFSQTRSQANDMDTWRELSYTPRRKRSGSFDETPWTSPLSQCSSYSCFIHDDEVSLLPIWGKSRPTLSPRTKSLQKVTSNSNDAVCGDVSIDASRSVMTPAPLLRMVVARPGSRRRLCWDVLGIALISYELIVVPMQVFEPPTNHFSQSMLWVTTGFWTLDIISSFLVGFHNNGVLEMRLGKIGRHYAQTWLAFDVVVVTLDWLIVIGSFVSEARVSADEPLSYMKSARAFRFMRVLRLLRLLKVHGILTEIVERVKSETVLVLVSIAKFIVFIMLINHLIACAWYGLGTWEAGGATWIHAAKLPGRDIGYRYATALHWSLTQFTPASMEVTPTNTVERFFAVCVLVFAMVMFSSFISSITAAMTHLRNLNSEYLEQQVVLRRFLCEKKISTSLVARVWGCLPDIMERSKRRIQEREVPMLSLLPYSLKVDLMEEIFAPTVCRHPLFQALNTVYKPKLRKLFQEAVEEVHLPKSQELFSYGKVAERMYFVTGGSLVYGREGKSEGLSFSVSAGQWVAEPVLWITWKHQGQLISTQPCELCALSAVRFHELMWNVEEVRDYARMFAIAVTAHTEDLTDMWGYDSVPTIAEQAFSESPEQYDGSQVRSRSTPGESNTRWSGWNR</sequence>
<evidence type="ECO:0000256" key="8">
    <source>
        <dbReference type="SAM" id="Phobius"/>
    </source>
</evidence>
<feature type="compositionally biased region" description="Basic and acidic residues" evidence="7">
    <location>
        <begin position="71"/>
        <end position="88"/>
    </location>
</feature>
<dbReference type="SUPFAM" id="SSF51206">
    <property type="entry name" value="cAMP-binding domain-like"/>
    <property type="match status" value="1"/>
</dbReference>
<dbReference type="GO" id="GO:0005249">
    <property type="term" value="F:voltage-gated potassium channel activity"/>
    <property type="evidence" value="ECO:0007669"/>
    <property type="project" value="TreeGrafter"/>
</dbReference>
<evidence type="ECO:0000256" key="1">
    <source>
        <dbReference type="ARBA" id="ARBA00004141"/>
    </source>
</evidence>
<evidence type="ECO:0000259" key="9">
    <source>
        <dbReference type="PROSITE" id="PS50042"/>
    </source>
</evidence>
<evidence type="ECO:0000256" key="2">
    <source>
        <dbReference type="ARBA" id="ARBA00022448"/>
    </source>
</evidence>
<evidence type="ECO:0000256" key="5">
    <source>
        <dbReference type="ARBA" id="ARBA00023065"/>
    </source>
</evidence>
<name>A0A7S1EV16_NOCSC</name>
<dbReference type="PANTHER" id="PTHR10217">
    <property type="entry name" value="VOLTAGE AND LIGAND GATED POTASSIUM CHANNEL"/>
    <property type="match status" value="1"/>
</dbReference>
<keyword evidence="2" id="KW-0813">Transport</keyword>
<comment type="subcellular location">
    <subcellularLocation>
        <location evidence="1">Membrane</location>
        <topology evidence="1">Multi-pass membrane protein</topology>
    </subcellularLocation>
</comment>
<evidence type="ECO:0000313" key="10">
    <source>
        <dbReference type="EMBL" id="CAD8826559.1"/>
    </source>
</evidence>
<dbReference type="InterPro" id="IPR050818">
    <property type="entry name" value="KCNH_animal-type"/>
</dbReference>
<feature type="region of interest" description="Disordered" evidence="7">
    <location>
        <begin position="40"/>
        <end position="136"/>
    </location>
</feature>
<proteinExistence type="predicted"/>
<dbReference type="GO" id="GO:0042391">
    <property type="term" value="P:regulation of membrane potential"/>
    <property type="evidence" value="ECO:0007669"/>
    <property type="project" value="TreeGrafter"/>
</dbReference>
<dbReference type="InterPro" id="IPR014710">
    <property type="entry name" value="RmlC-like_jellyroll"/>
</dbReference>
<feature type="transmembrane region" description="Helical" evidence="8">
    <location>
        <begin position="450"/>
        <end position="470"/>
    </location>
</feature>
<keyword evidence="6 8" id="KW-0472">Membrane</keyword>